<feature type="transmembrane region" description="Helical" evidence="1">
    <location>
        <begin position="83"/>
        <end position="103"/>
    </location>
</feature>
<evidence type="ECO:0000313" key="2">
    <source>
        <dbReference type="EMBL" id="MBF2735790.1"/>
    </source>
</evidence>
<proteinExistence type="predicted"/>
<dbReference type="AlphaFoldDB" id="A0A930Y1X2"/>
<reference evidence="2" key="1">
    <citation type="submission" date="2020-10" db="EMBL/GenBank/DDBJ databases">
        <title>An improved Amphimedon queenslandica hologenome assembly reveals how three proteobacterial symbionts can extend the metabolic phenotypic of their marine sponge host.</title>
        <authorList>
            <person name="Degnan B."/>
            <person name="Degnan S."/>
            <person name="Xiang X."/>
        </authorList>
    </citation>
    <scope>NUCLEOTIDE SEQUENCE</scope>
    <source>
        <strain evidence="2">AqS2</strain>
    </source>
</reference>
<accession>A0A930Y1X2</accession>
<dbReference type="Proteomes" id="UP000604381">
    <property type="component" value="Unassembled WGS sequence"/>
</dbReference>
<gene>
    <name evidence="2" type="ORF">ISN26_06950</name>
</gene>
<name>A0A930Y1X2_9GAMM</name>
<feature type="transmembrane region" description="Helical" evidence="1">
    <location>
        <begin position="12"/>
        <end position="37"/>
    </location>
</feature>
<dbReference type="EMBL" id="JADHEI010000052">
    <property type="protein sequence ID" value="MBF2735790.1"/>
    <property type="molecule type" value="Genomic_DNA"/>
</dbReference>
<keyword evidence="1" id="KW-1133">Transmembrane helix</keyword>
<keyword evidence="3" id="KW-1185">Reference proteome</keyword>
<keyword evidence="1" id="KW-0812">Transmembrane</keyword>
<organism evidence="2 3">
    <name type="scientific">Candidatus Amphirhobacter heronislandensis</name>
    <dbReference type="NCBI Taxonomy" id="1732024"/>
    <lineage>
        <taxon>Bacteria</taxon>
        <taxon>Pseudomonadati</taxon>
        <taxon>Pseudomonadota</taxon>
        <taxon>Gammaproteobacteria</taxon>
        <taxon>Candidatus Tethybacterales</taxon>
        <taxon>Candidatus Tethybacteraceae</taxon>
        <taxon>Candidatus Amphirhobacter</taxon>
    </lineage>
</organism>
<keyword evidence="1" id="KW-0472">Membrane</keyword>
<sequence>MSLLAIDSAADAAVAVAAVALTATLAGALAGSTLFYMRRFAAGSARVRRAALAFKLTLAAWLLSGAAALAWVLAAYGGAAAALAAYLALHIVPFAVLGAYTAWCRQVVRYARRDKIRAVSRGLALLREPAVK</sequence>
<feature type="transmembrane region" description="Helical" evidence="1">
    <location>
        <begin position="58"/>
        <end position="77"/>
    </location>
</feature>
<protein>
    <submittedName>
        <fullName evidence="2">Uncharacterized protein</fullName>
    </submittedName>
</protein>
<evidence type="ECO:0000313" key="3">
    <source>
        <dbReference type="Proteomes" id="UP000604381"/>
    </source>
</evidence>
<comment type="caution">
    <text evidence="2">The sequence shown here is derived from an EMBL/GenBank/DDBJ whole genome shotgun (WGS) entry which is preliminary data.</text>
</comment>
<evidence type="ECO:0000256" key="1">
    <source>
        <dbReference type="SAM" id="Phobius"/>
    </source>
</evidence>